<evidence type="ECO:0000256" key="4">
    <source>
        <dbReference type="ARBA" id="ARBA00023239"/>
    </source>
</evidence>
<organism evidence="7 8">
    <name type="scientific">Solanum pennellii</name>
    <name type="common">Tomato</name>
    <name type="synonym">Lycopersicon pennellii</name>
    <dbReference type="NCBI Taxonomy" id="28526"/>
    <lineage>
        <taxon>Eukaryota</taxon>
        <taxon>Viridiplantae</taxon>
        <taxon>Streptophyta</taxon>
        <taxon>Embryophyta</taxon>
        <taxon>Tracheophyta</taxon>
        <taxon>Spermatophyta</taxon>
        <taxon>Magnoliopsida</taxon>
        <taxon>eudicotyledons</taxon>
        <taxon>Gunneridae</taxon>
        <taxon>Pentapetalae</taxon>
        <taxon>asterids</taxon>
        <taxon>lamiids</taxon>
        <taxon>Solanales</taxon>
        <taxon>Solanaceae</taxon>
        <taxon>Solanoideae</taxon>
        <taxon>Solaneae</taxon>
        <taxon>Solanum</taxon>
        <taxon>Solanum subgen. Lycopersicon</taxon>
    </lineage>
</organism>
<sequence>MEYLFGIVITLIIIVSSASCDPKTQPPVSSNYHHMQMIMQWPPTFCGRPNKPCKRSVIMLEFPIHGLWPGNATGHTPFTCKVPPNPTTVKKVWLNDRSLKTSLGFYWPSLVSTDEKLWIHEWEKHGYCTSQIVPDVEYFNGAIVFARQVKNMLSELRSVQIIPDNKITYTAANMKKFISEEVLKDKNIHVYISCEKRGHHFYLKQIHICLDKLLKTIISCPKSFLTRGCGTGNDILFPKS</sequence>
<dbReference type="InterPro" id="IPR033130">
    <property type="entry name" value="RNase_T2_His_AS_2"/>
</dbReference>
<comment type="similarity">
    <text evidence="1 5">Belongs to the RNase T2 family.</text>
</comment>
<dbReference type="PROSITE" id="PS00530">
    <property type="entry name" value="RNASE_T2_1"/>
    <property type="match status" value="1"/>
</dbReference>
<dbReference type="RefSeq" id="XP_027772972.1">
    <property type="nucleotide sequence ID" value="XM_027917171.1"/>
</dbReference>
<protein>
    <submittedName>
        <fullName evidence="8">Ribonuclease S-7-like</fullName>
    </submittedName>
</protein>
<dbReference type="InterPro" id="IPR001568">
    <property type="entry name" value="RNase_T2-like"/>
</dbReference>
<feature type="signal peptide" evidence="6">
    <location>
        <begin position="1"/>
        <end position="20"/>
    </location>
</feature>
<dbReference type="PANTHER" id="PTHR11240:SF65">
    <property type="entry name" value="RIBONUCLEASE S-5-LIKE"/>
    <property type="match status" value="1"/>
</dbReference>
<keyword evidence="4" id="KW-0456">Lyase</keyword>
<dbReference type="InterPro" id="IPR018188">
    <property type="entry name" value="RNase_T2_His_AS_1"/>
</dbReference>
<name>A0ABM1VB54_SOLPN</name>
<feature type="chain" id="PRO_5045978472" evidence="6">
    <location>
        <begin position="21"/>
        <end position="240"/>
    </location>
</feature>
<dbReference type="SUPFAM" id="SSF55895">
    <property type="entry name" value="Ribonuclease Rh-like"/>
    <property type="match status" value="1"/>
</dbReference>
<keyword evidence="7" id="KW-1185">Reference proteome</keyword>
<keyword evidence="6" id="KW-0732">Signal</keyword>
<keyword evidence="3" id="KW-0378">Hydrolase</keyword>
<evidence type="ECO:0000313" key="8">
    <source>
        <dbReference type="RefSeq" id="XP_027772972.1"/>
    </source>
</evidence>
<evidence type="ECO:0000256" key="3">
    <source>
        <dbReference type="ARBA" id="ARBA00022801"/>
    </source>
</evidence>
<dbReference type="InterPro" id="IPR036430">
    <property type="entry name" value="RNase_T2-like_sf"/>
</dbReference>
<accession>A0ABM1VB54</accession>
<reference evidence="8" key="2">
    <citation type="submission" date="2025-08" db="UniProtKB">
        <authorList>
            <consortium name="RefSeq"/>
        </authorList>
    </citation>
    <scope>IDENTIFICATION</scope>
</reference>
<evidence type="ECO:0000256" key="6">
    <source>
        <dbReference type="SAM" id="SignalP"/>
    </source>
</evidence>
<proteinExistence type="inferred from homology"/>
<evidence type="ECO:0000256" key="2">
    <source>
        <dbReference type="ARBA" id="ARBA00022759"/>
    </source>
</evidence>
<keyword evidence="2" id="KW-0255">Endonuclease</keyword>
<gene>
    <name evidence="8" type="primary">LOC107019210</name>
</gene>
<dbReference type="Pfam" id="PF00445">
    <property type="entry name" value="Ribonuclease_T2"/>
    <property type="match status" value="1"/>
</dbReference>
<evidence type="ECO:0000256" key="1">
    <source>
        <dbReference type="ARBA" id="ARBA00007469"/>
    </source>
</evidence>
<evidence type="ECO:0000313" key="7">
    <source>
        <dbReference type="Proteomes" id="UP000694930"/>
    </source>
</evidence>
<evidence type="ECO:0000256" key="5">
    <source>
        <dbReference type="RuleBase" id="RU004328"/>
    </source>
</evidence>
<dbReference type="Proteomes" id="UP000694930">
    <property type="component" value="Chromosome 5"/>
</dbReference>
<reference evidence="7" key="1">
    <citation type="journal article" date="2014" name="Nat. Genet.">
        <title>The genome of the stress-tolerant wild tomato species Solanum pennellii.</title>
        <authorList>
            <person name="Bolger A."/>
            <person name="Scossa F."/>
            <person name="Bolger M.E."/>
            <person name="Lanz C."/>
            <person name="Maumus F."/>
            <person name="Tohge T."/>
            <person name="Quesneville H."/>
            <person name="Alseekh S."/>
            <person name="Sorensen I."/>
            <person name="Lichtenstein G."/>
            <person name="Fich E.A."/>
            <person name="Conte M."/>
            <person name="Keller H."/>
            <person name="Schneeberger K."/>
            <person name="Schwacke R."/>
            <person name="Ofner I."/>
            <person name="Vrebalov J."/>
            <person name="Xu Y."/>
            <person name="Osorio S."/>
            <person name="Aflitos S.A."/>
            <person name="Schijlen E."/>
            <person name="Jimenez-Gomez J.M."/>
            <person name="Ryngajllo M."/>
            <person name="Kimura S."/>
            <person name="Kumar R."/>
            <person name="Koenig D."/>
            <person name="Headland L.R."/>
            <person name="Maloof J.N."/>
            <person name="Sinha N."/>
            <person name="van Ham R.C."/>
            <person name="Lankhorst R.K."/>
            <person name="Mao L."/>
            <person name="Vogel A."/>
            <person name="Arsova B."/>
            <person name="Panstruga R."/>
            <person name="Fei Z."/>
            <person name="Rose J.K."/>
            <person name="Zamir D."/>
            <person name="Carrari F."/>
            <person name="Giovannoni J.J."/>
            <person name="Weigel D."/>
            <person name="Usadel B."/>
            <person name="Fernie A.R."/>
        </authorList>
    </citation>
    <scope>NUCLEOTIDE SEQUENCE [LARGE SCALE GENOMIC DNA]</scope>
    <source>
        <strain evidence="7">cv. LA0716</strain>
    </source>
</reference>
<dbReference type="Gene3D" id="3.90.730.10">
    <property type="entry name" value="Ribonuclease T2-like"/>
    <property type="match status" value="1"/>
</dbReference>
<dbReference type="GeneID" id="107019210"/>
<keyword evidence="2" id="KW-0540">Nuclease</keyword>
<dbReference type="PROSITE" id="PS00531">
    <property type="entry name" value="RNASE_T2_2"/>
    <property type="match status" value="1"/>
</dbReference>
<dbReference type="PANTHER" id="PTHR11240">
    <property type="entry name" value="RIBONUCLEASE T2"/>
    <property type="match status" value="1"/>
</dbReference>
<dbReference type="CDD" id="cd00374">
    <property type="entry name" value="RNase_T2"/>
    <property type="match status" value="1"/>
</dbReference>